<dbReference type="Proteomes" id="UP001162030">
    <property type="component" value="Chromosome"/>
</dbReference>
<keyword evidence="2" id="KW-0436">Ligase</keyword>
<accession>A0ABN8X2T7</accession>
<dbReference type="RefSeq" id="WP_026609033.1">
    <property type="nucleotide sequence ID" value="NZ_OX458333.1"/>
</dbReference>
<feature type="transmembrane region" description="Helical" evidence="1">
    <location>
        <begin position="368"/>
        <end position="388"/>
    </location>
</feature>
<feature type="transmembrane region" description="Helical" evidence="1">
    <location>
        <begin position="249"/>
        <end position="267"/>
    </location>
</feature>
<protein>
    <submittedName>
        <fullName evidence="2">O-antigen ligase family protein</fullName>
    </submittedName>
</protein>
<sequence>MLFYVAGFLTGSVVLFLLAFPPIGVLLALMARPVVDATWNHPIVGNLRWTEVISVVVPVEILLFMALGAKLRQSVKRLPLLNIWCLNLSATFISFCLITIAQGPTAAFSVFFRQINGFVGYYMGQAFFLEDKGLRKFLLALVMAGLFPLAIGLYQLVTGTQWIQAEAEGLTRYVGLYHDAFTIRYYMEQLILATILYSAIFGNRRVVLNFALAVLGICAVIVMFKAYSKSGMLTLAAWVAVWAILGRKFLFLGFVTIGLLAIGIYYLPEISRQLQQLFHKEIGAIEGNIELERTLAGRWYGWKEVWTSWNEIGVFGKTFGSGLVATGVHNDYLMLLLHGGLFAVMSYLALLFTVGYKLMGYARKNRTPLALGGVMAFCMWMIDSIGLVPSAYPGYQWFVWGIIGICLRRAQEESVRQKEGIAKEAVREQPLVDLKGAT</sequence>
<feature type="transmembrane region" description="Helical" evidence="1">
    <location>
        <begin position="81"/>
        <end position="100"/>
    </location>
</feature>
<reference evidence="2 3" key="1">
    <citation type="submission" date="2023-03" db="EMBL/GenBank/DDBJ databases">
        <authorList>
            <person name="Pearce D."/>
        </authorList>
    </citation>
    <scope>NUCLEOTIDE SEQUENCE [LARGE SCALE GENOMIC DNA]</scope>
    <source>
        <strain evidence="2">Msz</strain>
    </source>
</reference>
<evidence type="ECO:0000313" key="3">
    <source>
        <dbReference type="Proteomes" id="UP001162030"/>
    </source>
</evidence>
<evidence type="ECO:0000256" key="1">
    <source>
        <dbReference type="SAM" id="Phobius"/>
    </source>
</evidence>
<feature type="transmembrane region" description="Helical" evidence="1">
    <location>
        <begin position="332"/>
        <end position="356"/>
    </location>
</feature>
<dbReference type="InterPro" id="IPR051533">
    <property type="entry name" value="WaaL-like"/>
</dbReference>
<feature type="transmembrane region" description="Helical" evidence="1">
    <location>
        <begin position="52"/>
        <end position="69"/>
    </location>
</feature>
<proteinExistence type="predicted"/>
<keyword evidence="1" id="KW-1133">Transmembrane helix</keyword>
<feature type="transmembrane region" description="Helical" evidence="1">
    <location>
        <begin position="136"/>
        <end position="157"/>
    </location>
</feature>
<gene>
    <name evidence="2" type="ORF">MSZNOR_1370</name>
</gene>
<dbReference type="PANTHER" id="PTHR37422:SF23">
    <property type="entry name" value="TEICHURONIC ACID BIOSYNTHESIS PROTEIN TUAE"/>
    <property type="match status" value="1"/>
</dbReference>
<dbReference type="PANTHER" id="PTHR37422">
    <property type="entry name" value="TEICHURONIC ACID BIOSYNTHESIS PROTEIN TUAE"/>
    <property type="match status" value="1"/>
</dbReference>
<evidence type="ECO:0000313" key="2">
    <source>
        <dbReference type="EMBL" id="CAI8789193.1"/>
    </source>
</evidence>
<dbReference type="GO" id="GO:0016874">
    <property type="term" value="F:ligase activity"/>
    <property type="evidence" value="ECO:0007669"/>
    <property type="project" value="UniProtKB-KW"/>
</dbReference>
<organism evidence="2 3">
    <name type="scientific">Methylocaldum szegediense</name>
    <dbReference type="NCBI Taxonomy" id="73780"/>
    <lineage>
        <taxon>Bacteria</taxon>
        <taxon>Pseudomonadati</taxon>
        <taxon>Pseudomonadota</taxon>
        <taxon>Gammaproteobacteria</taxon>
        <taxon>Methylococcales</taxon>
        <taxon>Methylococcaceae</taxon>
        <taxon>Methylocaldum</taxon>
    </lineage>
</organism>
<keyword evidence="3" id="KW-1185">Reference proteome</keyword>
<dbReference type="EMBL" id="OX458333">
    <property type="protein sequence ID" value="CAI8789193.1"/>
    <property type="molecule type" value="Genomic_DNA"/>
</dbReference>
<feature type="transmembrane region" description="Helical" evidence="1">
    <location>
        <begin position="206"/>
        <end position="228"/>
    </location>
</feature>
<keyword evidence="1" id="KW-0472">Membrane</keyword>
<keyword evidence="1" id="KW-0812">Transmembrane</keyword>
<name>A0ABN8X2T7_9GAMM</name>